<dbReference type="EMBL" id="JAEVHI010000002">
    <property type="protein sequence ID" value="KAG5300084.1"/>
    <property type="molecule type" value="Genomic_DNA"/>
</dbReference>
<proteinExistence type="predicted"/>
<reference evidence="2 3" key="1">
    <citation type="submission" date="2021-01" db="EMBL/GenBank/DDBJ databases">
        <title>Chromosome-level genome assembly of a human fungal pathogen reveals clustering of transcriptionally co-regulated genes.</title>
        <authorList>
            <person name="Voorhies M."/>
            <person name="Cohen S."/>
            <person name="Shea T.P."/>
            <person name="Petrus S."/>
            <person name="Munoz J.F."/>
            <person name="Poplawski S."/>
            <person name="Goldman W.E."/>
            <person name="Michael T."/>
            <person name="Cuomo C.A."/>
            <person name="Sil A."/>
            <person name="Beyhan S."/>
        </authorList>
    </citation>
    <scope>NUCLEOTIDE SEQUENCE [LARGE SCALE GENOMIC DNA]</scope>
    <source>
        <strain evidence="2 3">G184AR</strain>
    </source>
</reference>
<name>A0A8H7YX38_AJECA</name>
<comment type="caution">
    <text evidence="2">The sequence shown here is derived from an EMBL/GenBank/DDBJ whole genome shotgun (WGS) entry which is preliminary data.</text>
</comment>
<evidence type="ECO:0000313" key="2">
    <source>
        <dbReference type="EMBL" id="KAG5300084.1"/>
    </source>
</evidence>
<evidence type="ECO:0000313" key="3">
    <source>
        <dbReference type="Proteomes" id="UP000670092"/>
    </source>
</evidence>
<protein>
    <submittedName>
        <fullName evidence="2">Uncharacterized protein</fullName>
    </submittedName>
</protein>
<accession>A0A8H7YX38</accession>
<dbReference type="AlphaFoldDB" id="A0A8H7YX38"/>
<sequence>MYRTKRNRERKLYGKMNTRTQTRLSLESKMKIEKDQKYKHDQRGIGLSAVYCFGEEGSLYIHSSTAVTPNKPDATTHGNPTQPPPKSKPQLKNSVTVGLAIATPTLCKISIAVYSRAVWSLRTIIVARDRTINTNPIPNVCTTSPTINRPMEGESPMMSVPTTRRMTLALARARSFSRWCAPRRAVRYHDASGSTPRKRNMVRMDLKDVKKFASARVHW</sequence>
<dbReference type="Proteomes" id="UP000670092">
    <property type="component" value="Unassembled WGS sequence"/>
</dbReference>
<organism evidence="2 3">
    <name type="scientific">Ajellomyces capsulatus</name>
    <name type="common">Darling's disease fungus</name>
    <name type="synonym">Histoplasma capsulatum</name>
    <dbReference type="NCBI Taxonomy" id="5037"/>
    <lineage>
        <taxon>Eukaryota</taxon>
        <taxon>Fungi</taxon>
        <taxon>Dikarya</taxon>
        <taxon>Ascomycota</taxon>
        <taxon>Pezizomycotina</taxon>
        <taxon>Eurotiomycetes</taxon>
        <taxon>Eurotiomycetidae</taxon>
        <taxon>Onygenales</taxon>
        <taxon>Ajellomycetaceae</taxon>
        <taxon>Histoplasma</taxon>
    </lineage>
</organism>
<feature type="region of interest" description="Disordered" evidence="1">
    <location>
        <begin position="65"/>
        <end position="91"/>
    </location>
</feature>
<evidence type="ECO:0000256" key="1">
    <source>
        <dbReference type="SAM" id="MobiDB-lite"/>
    </source>
</evidence>
<dbReference type="VEuPathDB" id="FungiDB:I7I52_10614"/>
<gene>
    <name evidence="2" type="ORF">I7I52_10614</name>
</gene>